<comment type="caution">
    <text evidence="4">The sequence shown here is derived from an EMBL/GenBank/DDBJ whole genome shotgun (WGS) entry which is preliminary data.</text>
</comment>
<feature type="compositionally biased region" description="Low complexity" evidence="1">
    <location>
        <begin position="56"/>
        <end position="84"/>
    </location>
</feature>
<reference evidence="4 5" key="1">
    <citation type="journal article" date="2018" name="Int. J. Syst. Evol. Microbiol.">
        <title>Rubneribacter badeniensis gen. nov., sp. nov. and Enteroscipio rubneri gen. nov., sp. nov., new members of the Eggerthellaceae isolated from human faeces.</title>
        <authorList>
            <person name="Danylec N."/>
            <person name="Gobl A."/>
            <person name="Stoll D.A."/>
            <person name="Hetzer B."/>
            <person name="Kulling S.E."/>
            <person name="Huch M."/>
        </authorList>
    </citation>
    <scope>NUCLEOTIDE SEQUENCE [LARGE SCALE GENOMIC DNA]</scope>
    <source>
        <strain evidence="4 5">ResAG-85</strain>
    </source>
</reference>
<keyword evidence="5" id="KW-1185">Reference proteome</keyword>
<gene>
    <name evidence="4" type="ORF">C2L80_04000</name>
    <name evidence="3" type="ORF">K8V16_05030</name>
</gene>
<organism evidence="4 5">
    <name type="scientific">Rubneribacter badeniensis</name>
    <dbReference type="NCBI Taxonomy" id="2070688"/>
    <lineage>
        <taxon>Bacteria</taxon>
        <taxon>Bacillati</taxon>
        <taxon>Actinomycetota</taxon>
        <taxon>Coriobacteriia</taxon>
        <taxon>Eggerthellales</taxon>
        <taxon>Eggerthellaceae</taxon>
        <taxon>Rubneribacter</taxon>
    </lineage>
</organism>
<dbReference type="Proteomes" id="UP000789325">
    <property type="component" value="Unassembled WGS sequence"/>
</dbReference>
<reference evidence="3" key="2">
    <citation type="journal article" date="2021" name="PeerJ">
        <title>Extensive microbial diversity within the chicken gut microbiome revealed by metagenomics and culture.</title>
        <authorList>
            <person name="Gilroy R."/>
            <person name="Ravi A."/>
            <person name="Getino M."/>
            <person name="Pursley I."/>
            <person name="Horton D.L."/>
            <person name="Alikhan N.F."/>
            <person name="Baker D."/>
            <person name="Gharbi K."/>
            <person name="Hall N."/>
            <person name="Watson M."/>
            <person name="Adriaenssens E.M."/>
            <person name="Foster-Nyarko E."/>
            <person name="Jarju S."/>
            <person name="Secka A."/>
            <person name="Antonio M."/>
            <person name="Oren A."/>
            <person name="Chaudhuri R.R."/>
            <person name="La Ragione R."/>
            <person name="Hildebrand F."/>
            <person name="Pallen M.J."/>
        </authorList>
    </citation>
    <scope>NUCLEOTIDE SEQUENCE</scope>
    <source>
        <strain evidence="3">USAMLcec12-2067</strain>
    </source>
</reference>
<reference evidence="3" key="3">
    <citation type="submission" date="2021-09" db="EMBL/GenBank/DDBJ databases">
        <authorList>
            <person name="Gilroy R."/>
        </authorList>
    </citation>
    <scope>NUCLEOTIDE SEQUENCE</scope>
    <source>
        <strain evidence="3">USAMLcec12-2067</strain>
    </source>
</reference>
<dbReference type="PROSITE" id="PS51257">
    <property type="entry name" value="PROKAR_LIPOPROTEIN"/>
    <property type="match status" value="1"/>
</dbReference>
<feature type="compositionally biased region" description="Low complexity" evidence="1">
    <location>
        <begin position="94"/>
        <end position="103"/>
    </location>
</feature>
<protein>
    <submittedName>
        <fullName evidence="4">Uncharacterized protein</fullName>
    </submittedName>
</protein>
<dbReference type="AlphaFoldDB" id="A0A2K2U6K2"/>
<dbReference type="EMBL" id="DYZL01000099">
    <property type="protein sequence ID" value="HJH43143.1"/>
    <property type="molecule type" value="Genomic_DNA"/>
</dbReference>
<evidence type="ECO:0000313" key="4">
    <source>
        <dbReference type="EMBL" id="PNV65899.1"/>
    </source>
</evidence>
<name>A0A2K2U6K2_9ACTN</name>
<sequence>MRKAEMLLKRTAPIAASVVLALSLGTLAGCASAGGSDAQRIAELERQIDELKSQKSNDGSSSGDTSANSSDGSSTNAPDASASEGAGGAGSAGSGSAAAGSAGSGIQITDATAQDFSSRADALIAEADAAQPDADFGARVAAYMDFEQRFDALDREIDLYDDQKELEYKGGTLGWEDYRSIKVQLDYIEDRLDFAMNSLELRFGIDD</sequence>
<proteinExistence type="predicted"/>
<accession>A0A2K2U6K2</accession>
<feature type="chain" id="PRO_5044576696" evidence="2">
    <location>
        <begin position="29"/>
        <end position="207"/>
    </location>
</feature>
<evidence type="ECO:0000313" key="3">
    <source>
        <dbReference type="EMBL" id="HJH43143.1"/>
    </source>
</evidence>
<keyword evidence="2" id="KW-0732">Signal</keyword>
<feature type="compositionally biased region" description="Basic and acidic residues" evidence="1">
    <location>
        <begin position="41"/>
        <end position="55"/>
    </location>
</feature>
<evidence type="ECO:0000313" key="5">
    <source>
        <dbReference type="Proteomes" id="UP000236488"/>
    </source>
</evidence>
<dbReference type="Proteomes" id="UP000236488">
    <property type="component" value="Unassembled WGS sequence"/>
</dbReference>
<evidence type="ECO:0000256" key="2">
    <source>
        <dbReference type="SAM" id="SignalP"/>
    </source>
</evidence>
<evidence type="ECO:0000256" key="1">
    <source>
        <dbReference type="SAM" id="MobiDB-lite"/>
    </source>
</evidence>
<feature type="signal peptide" evidence="2">
    <location>
        <begin position="1"/>
        <end position="28"/>
    </location>
</feature>
<dbReference type="EMBL" id="PPEL01000013">
    <property type="protein sequence ID" value="PNV65899.1"/>
    <property type="molecule type" value="Genomic_DNA"/>
</dbReference>
<feature type="region of interest" description="Disordered" evidence="1">
    <location>
        <begin position="41"/>
        <end position="103"/>
    </location>
</feature>